<dbReference type="Proteomes" id="UP000673383">
    <property type="component" value="Unassembled WGS sequence"/>
</dbReference>
<gene>
    <name evidence="1" type="ORF">JOH49_009540</name>
</gene>
<evidence type="ECO:0000313" key="2">
    <source>
        <dbReference type="Proteomes" id="UP000673383"/>
    </source>
</evidence>
<name>A0A8I1YHV1_BRAEL</name>
<evidence type="ECO:0000313" key="1">
    <source>
        <dbReference type="EMBL" id="MBP1299787.1"/>
    </source>
</evidence>
<organism evidence="1 2">
    <name type="scientific">Bradyrhizobium elkanii</name>
    <dbReference type="NCBI Taxonomy" id="29448"/>
    <lineage>
        <taxon>Bacteria</taxon>
        <taxon>Pseudomonadati</taxon>
        <taxon>Pseudomonadota</taxon>
        <taxon>Alphaproteobacteria</taxon>
        <taxon>Hyphomicrobiales</taxon>
        <taxon>Nitrobacteraceae</taxon>
        <taxon>Bradyrhizobium</taxon>
    </lineage>
</organism>
<protein>
    <submittedName>
        <fullName evidence="1">Uncharacterized protein</fullName>
    </submittedName>
</protein>
<comment type="caution">
    <text evidence="1">The sequence shown here is derived from an EMBL/GenBank/DDBJ whole genome shotgun (WGS) entry which is preliminary data.</text>
</comment>
<accession>A0A8I1YHV1</accession>
<dbReference type="EMBL" id="JAFICZ010000001">
    <property type="protein sequence ID" value="MBP1299787.1"/>
    <property type="molecule type" value="Genomic_DNA"/>
</dbReference>
<reference evidence="1" key="1">
    <citation type="submission" date="2021-02" db="EMBL/GenBank/DDBJ databases">
        <title>Genomic Encyclopedia of Type Strains, Phase IV (KMG-V): Genome sequencing to study the core and pangenomes of soil and plant-associated prokaryotes.</title>
        <authorList>
            <person name="Whitman W."/>
        </authorList>
    </citation>
    <scope>NUCLEOTIDE SEQUENCE</scope>
    <source>
        <strain evidence="1">USDA 406</strain>
    </source>
</reference>
<proteinExistence type="predicted"/>
<sequence>MDIFDIPVTVGLFDDFLAMVGDDGRFSDTAF</sequence>
<dbReference type="AlphaFoldDB" id="A0A8I1YHV1"/>